<dbReference type="STRING" id="930990.A0A067MNQ2"/>
<evidence type="ECO:0000313" key="2">
    <source>
        <dbReference type="EMBL" id="KDQ13221.1"/>
    </source>
</evidence>
<name>A0A067MNQ2_BOTB1</name>
<organism evidence="2 3">
    <name type="scientific">Botryobasidium botryosum (strain FD-172 SS1)</name>
    <dbReference type="NCBI Taxonomy" id="930990"/>
    <lineage>
        <taxon>Eukaryota</taxon>
        <taxon>Fungi</taxon>
        <taxon>Dikarya</taxon>
        <taxon>Basidiomycota</taxon>
        <taxon>Agaricomycotina</taxon>
        <taxon>Agaricomycetes</taxon>
        <taxon>Cantharellales</taxon>
        <taxon>Botryobasidiaceae</taxon>
        <taxon>Botryobasidium</taxon>
    </lineage>
</organism>
<evidence type="ECO:0000313" key="3">
    <source>
        <dbReference type="Proteomes" id="UP000027195"/>
    </source>
</evidence>
<dbReference type="InterPro" id="IPR005162">
    <property type="entry name" value="Retrotrans_gag_dom"/>
</dbReference>
<dbReference type="EMBL" id="KL198045">
    <property type="protein sequence ID" value="KDQ13221.1"/>
    <property type="molecule type" value="Genomic_DNA"/>
</dbReference>
<feature type="domain" description="Retrotransposon gag" evidence="1">
    <location>
        <begin position="39"/>
        <end position="129"/>
    </location>
</feature>
<dbReference type="OrthoDB" id="3267748at2759"/>
<sequence>FTYDGTPDIEKFDKWIYEVETYYGLLGVDMTSETAIRCISSFIDGKAARFFQVNVRDSIKEWTIARFQRELFTYCFPATFIADQKDKFDALHQGTWKVKDYISKLEAIAQRIPYMTDRMKVIRFWEGANSYLQVELTHMGHTKETSTLDELESACTLLERA</sequence>
<feature type="non-terminal residue" evidence="2">
    <location>
        <position position="1"/>
    </location>
</feature>
<feature type="non-terminal residue" evidence="2">
    <location>
        <position position="161"/>
    </location>
</feature>
<evidence type="ECO:0000259" key="1">
    <source>
        <dbReference type="Pfam" id="PF03732"/>
    </source>
</evidence>
<accession>A0A067MNQ2</accession>
<dbReference type="Pfam" id="PF03732">
    <property type="entry name" value="Retrotrans_gag"/>
    <property type="match status" value="1"/>
</dbReference>
<proteinExistence type="predicted"/>
<reference evidence="3" key="1">
    <citation type="journal article" date="2014" name="Proc. Natl. Acad. Sci. U.S.A.">
        <title>Extensive sampling of basidiomycete genomes demonstrates inadequacy of the white-rot/brown-rot paradigm for wood decay fungi.</title>
        <authorList>
            <person name="Riley R."/>
            <person name="Salamov A.A."/>
            <person name="Brown D.W."/>
            <person name="Nagy L.G."/>
            <person name="Floudas D."/>
            <person name="Held B.W."/>
            <person name="Levasseur A."/>
            <person name="Lombard V."/>
            <person name="Morin E."/>
            <person name="Otillar R."/>
            <person name="Lindquist E.A."/>
            <person name="Sun H."/>
            <person name="LaButti K.M."/>
            <person name="Schmutz J."/>
            <person name="Jabbour D."/>
            <person name="Luo H."/>
            <person name="Baker S.E."/>
            <person name="Pisabarro A.G."/>
            <person name="Walton J.D."/>
            <person name="Blanchette R.A."/>
            <person name="Henrissat B."/>
            <person name="Martin F."/>
            <person name="Cullen D."/>
            <person name="Hibbett D.S."/>
            <person name="Grigoriev I.V."/>
        </authorList>
    </citation>
    <scope>NUCLEOTIDE SEQUENCE [LARGE SCALE GENOMIC DNA]</scope>
    <source>
        <strain evidence="3">FD-172 SS1</strain>
    </source>
</reference>
<dbReference type="AlphaFoldDB" id="A0A067MNQ2"/>
<gene>
    <name evidence="2" type="ORF">BOTBODRAFT_78481</name>
</gene>
<dbReference type="HOGENOM" id="CLU_108608_1_0_1"/>
<protein>
    <recommendedName>
        <fullName evidence="1">Retrotransposon gag domain-containing protein</fullName>
    </recommendedName>
</protein>
<keyword evidence="3" id="KW-1185">Reference proteome</keyword>
<dbReference type="Proteomes" id="UP000027195">
    <property type="component" value="Unassembled WGS sequence"/>
</dbReference>
<dbReference type="InParanoid" id="A0A067MNQ2"/>